<dbReference type="STRING" id="62101.AB835_10465"/>
<sequence>MVLLAKLKYFLALPFLFLALWAVSWGVADFLSFRVLGKESEWATLNYVPSISEWENAQSLLERSMRLNSFNPNYPETMGRLYIWRLYVQDAPIRSKEEKRKFVNLSMKHLRSSIDKRPTWPLTWALSLETKSIDGQIDDEYWFLWDRARELGRWDRVVLSKLLKSGLVHWGMFTDEQRGRVVNVFVDMLAKNTTERDALSISKTIGALPFFCNILSDDVITKSMHWECSALQEPTLKARQEREKNPNKSNNRE</sequence>
<name>A0A1D2QNI2_9GAMM</name>
<evidence type="ECO:0000313" key="2">
    <source>
        <dbReference type="Proteomes" id="UP000242502"/>
    </source>
</evidence>
<proteinExistence type="predicted"/>
<accession>A0A1D2QNI2</accession>
<organism evidence="1 2">
    <name type="scientific">Candidatus Endobugula sertula</name>
    <name type="common">Bugula neritina bacterial symbiont</name>
    <dbReference type="NCBI Taxonomy" id="62101"/>
    <lineage>
        <taxon>Bacteria</taxon>
        <taxon>Pseudomonadati</taxon>
        <taxon>Pseudomonadota</taxon>
        <taxon>Gammaproteobacteria</taxon>
        <taxon>Cellvibrionales</taxon>
        <taxon>Cellvibrionaceae</taxon>
        <taxon>Candidatus Endobugula</taxon>
    </lineage>
</organism>
<dbReference type="AlphaFoldDB" id="A0A1D2QNI2"/>
<gene>
    <name evidence="1" type="ORF">AB835_10465</name>
</gene>
<reference evidence="1 2" key="1">
    <citation type="journal article" date="2016" name="Appl. Environ. Microbiol.">
        <title>Lack of Overt Genome Reduction in the Bryostatin-Producing Bryozoan Symbiont "Candidatus Endobugula sertula".</title>
        <authorList>
            <person name="Miller I.J."/>
            <person name="Vanee N."/>
            <person name="Fong S.S."/>
            <person name="Lim-Fong G.E."/>
            <person name="Kwan J.C."/>
        </authorList>
    </citation>
    <scope>NUCLEOTIDE SEQUENCE [LARGE SCALE GENOMIC DNA]</scope>
    <source>
        <strain evidence="1">AB1-4</strain>
    </source>
</reference>
<dbReference type="EMBL" id="MDLC01000038">
    <property type="protein sequence ID" value="ODS23136.1"/>
    <property type="molecule type" value="Genomic_DNA"/>
</dbReference>
<protein>
    <submittedName>
        <fullName evidence="1">Uncharacterized protein</fullName>
    </submittedName>
</protein>
<comment type="caution">
    <text evidence="1">The sequence shown here is derived from an EMBL/GenBank/DDBJ whole genome shotgun (WGS) entry which is preliminary data.</text>
</comment>
<dbReference type="Proteomes" id="UP000242502">
    <property type="component" value="Unassembled WGS sequence"/>
</dbReference>
<evidence type="ECO:0000313" key="1">
    <source>
        <dbReference type="EMBL" id="ODS23136.1"/>
    </source>
</evidence>